<evidence type="ECO:0000313" key="2">
    <source>
        <dbReference type="Proteomes" id="UP001055072"/>
    </source>
</evidence>
<comment type="caution">
    <text evidence="1">The sequence shown here is derived from an EMBL/GenBank/DDBJ whole genome shotgun (WGS) entry which is preliminary data.</text>
</comment>
<dbReference type="EMBL" id="MU274900">
    <property type="protein sequence ID" value="KAI0094580.1"/>
    <property type="molecule type" value="Genomic_DNA"/>
</dbReference>
<reference evidence="1" key="1">
    <citation type="journal article" date="2021" name="Environ. Microbiol.">
        <title>Gene family expansions and transcriptome signatures uncover fungal adaptations to wood decay.</title>
        <authorList>
            <person name="Hage H."/>
            <person name="Miyauchi S."/>
            <person name="Viragh M."/>
            <person name="Drula E."/>
            <person name="Min B."/>
            <person name="Chaduli D."/>
            <person name="Navarro D."/>
            <person name="Favel A."/>
            <person name="Norest M."/>
            <person name="Lesage-Meessen L."/>
            <person name="Balint B."/>
            <person name="Merenyi Z."/>
            <person name="de Eugenio L."/>
            <person name="Morin E."/>
            <person name="Martinez A.T."/>
            <person name="Baldrian P."/>
            <person name="Stursova M."/>
            <person name="Martinez M.J."/>
            <person name="Novotny C."/>
            <person name="Magnuson J.K."/>
            <person name="Spatafora J.W."/>
            <person name="Maurice S."/>
            <person name="Pangilinan J."/>
            <person name="Andreopoulos W."/>
            <person name="LaButti K."/>
            <person name="Hundley H."/>
            <person name="Na H."/>
            <person name="Kuo A."/>
            <person name="Barry K."/>
            <person name="Lipzen A."/>
            <person name="Henrissat B."/>
            <person name="Riley R."/>
            <person name="Ahrendt S."/>
            <person name="Nagy L.G."/>
            <person name="Grigoriev I.V."/>
            <person name="Martin F."/>
            <person name="Rosso M.N."/>
        </authorList>
    </citation>
    <scope>NUCLEOTIDE SEQUENCE</scope>
    <source>
        <strain evidence="1">CBS 384.51</strain>
    </source>
</reference>
<protein>
    <submittedName>
        <fullName evidence="1">Uncharacterized protein</fullName>
    </submittedName>
</protein>
<dbReference type="Proteomes" id="UP001055072">
    <property type="component" value="Unassembled WGS sequence"/>
</dbReference>
<sequence length="341" mass="36675">MAAIQTTFGDLSLALAQAITYLTRTLIARYPATTIIKLQLALENNLKAQFESSWVPSDPLRGSGRRCLTLSPSGVPPRPVYMACKSAGVEWSIWATLLGGVEFDLFIDPGCVSVRFGNWDAGKTGKFFTVWSQNTADSKEKARKQSEAQLQAQLKAQAAARIVAVPSKTFAQQLILQDADEEDELFSMLADEIREPTWITPIASQFPSIPVPPRSENSSPVSVISSHSRSSSCSSSSGFSFSSCGSTDSYGSATTISRASASPSDEKPIIRLSRRERARQAKVFIDTTKNEVTNYDGGKTTVLTGGVMLGGAPKVAKLAAVAASAAHRKTVSSVSDNWRRL</sequence>
<keyword evidence="2" id="KW-1185">Reference proteome</keyword>
<evidence type="ECO:0000313" key="1">
    <source>
        <dbReference type="EMBL" id="KAI0094580.1"/>
    </source>
</evidence>
<proteinExistence type="predicted"/>
<name>A0ACB8UJU9_9APHY</name>
<accession>A0ACB8UJU9</accession>
<gene>
    <name evidence="1" type="ORF">BDY19DRAFT_879375</name>
</gene>
<organism evidence="1 2">
    <name type="scientific">Irpex rosettiformis</name>
    <dbReference type="NCBI Taxonomy" id="378272"/>
    <lineage>
        <taxon>Eukaryota</taxon>
        <taxon>Fungi</taxon>
        <taxon>Dikarya</taxon>
        <taxon>Basidiomycota</taxon>
        <taxon>Agaricomycotina</taxon>
        <taxon>Agaricomycetes</taxon>
        <taxon>Polyporales</taxon>
        <taxon>Irpicaceae</taxon>
        <taxon>Irpex</taxon>
    </lineage>
</organism>